<feature type="domain" description="Human immunodeficiency virus 1 envelope glycoprotein Gp120" evidence="1">
    <location>
        <begin position="16"/>
        <end position="60"/>
    </location>
</feature>
<keyword evidence="2" id="KW-0946">Virion</keyword>
<organism evidence="2">
    <name type="scientific">Human immunodeficiency virus type 1</name>
    <name type="common">HIV-1</name>
    <dbReference type="NCBI Taxonomy" id="11676"/>
    <lineage>
        <taxon>Viruses</taxon>
        <taxon>Riboviria</taxon>
        <taxon>Pararnavirae</taxon>
        <taxon>Artverviricota</taxon>
        <taxon>Revtraviricetes</taxon>
        <taxon>Ortervirales</taxon>
        <taxon>Retroviridae</taxon>
        <taxon>Orthoretrovirinae</taxon>
        <taxon>Lentivirus</taxon>
        <taxon>Lentivirus humimdef1</taxon>
    </lineage>
</organism>
<feature type="non-terminal residue" evidence="2">
    <location>
        <position position="76"/>
    </location>
</feature>
<evidence type="ECO:0000313" key="2">
    <source>
        <dbReference type="EMBL" id="AAK21172.1"/>
    </source>
</evidence>
<gene>
    <name evidence="2" type="primary">env</name>
</gene>
<protein>
    <submittedName>
        <fullName evidence="2">Envelope glycoprotein V1V2 region</fullName>
    </submittedName>
</protein>
<organismHost>
    <name type="scientific">Homo sapiens</name>
    <name type="common">Human</name>
    <dbReference type="NCBI Taxonomy" id="9606"/>
</organismHost>
<dbReference type="EMBL" id="AF333197">
    <property type="protein sequence ID" value="AAK21172.1"/>
    <property type="molecule type" value="Genomic_RNA"/>
</dbReference>
<dbReference type="InterPro" id="IPR000777">
    <property type="entry name" value="HIV1_Gp120"/>
</dbReference>
<dbReference type="GO" id="GO:0019031">
    <property type="term" value="C:viral envelope"/>
    <property type="evidence" value="ECO:0007669"/>
    <property type="project" value="UniProtKB-KW"/>
</dbReference>
<proteinExistence type="predicted"/>
<dbReference type="Pfam" id="PF00516">
    <property type="entry name" value="GP120"/>
    <property type="match status" value="1"/>
</dbReference>
<evidence type="ECO:0000259" key="1">
    <source>
        <dbReference type="Pfam" id="PF00516"/>
    </source>
</evidence>
<sequence>CTDYSGTTYNVTATPTTSSSEEVKMKNCSFNITTNIRDKVQEEHALFHNSDVIPIDNKGRNATKSKNITRYRLISC</sequence>
<dbReference type="Gene3D" id="3.10.20.10">
    <property type="match status" value="1"/>
</dbReference>
<name>Q991R8_HV1</name>
<reference evidence="2" key="1">
    <citation type="journal article" date="2001" name="Virology">
        <title>Inhibition of R5X4 dualtropic HIV-1 primary isolates by single chemokine co-receptor ligands.</title>
        <authorList>
            <person name="Ghezzi S."/>
            <person name="Menzo S."/>
            <person name="Brambilla A."/>
            <person name="Bordignon P.P."/>
            <person name="Lorini A.L."/>
            <person name="Clementi M."/>
            <person name="Poli G."/>
            <person name="Vicenzi E."/>
        </authorList>
    </citation>
    <scope>NUCLEOTIDE SEQUENCE</scope>
</reference>
<feature type="non-terminal residue" evidence="2">
    <location>
        <position position="1"/>
    </location>
</feature>
<keyword evidence="2" id="KW-0261">Viral envelope protein</keyword>
<accession>Q991R8</accession>